<proteinExistence type="predicted"/>
<feature type="domain" description="Gfo/Idh/MocA-like oxidoreductase C-terminal" evidence="3">
    <location>
        <begin position="138"/>
        <end position="361"/>
    </location>
</feature>
<evidence type="ECO:0000313" key="5">
    <source>
        <dbReference type="Proteomes" id="UP001596432"/>
    </source>
</evidence>
<organism evidence="4 5">
    <name type="scientific">Halosimplex aquaticum</name>
    <dbReference type="NCBI Taxonomy" id="3026162"/>
    <lineage>
        <taxon>Archaea</taxon>
        <taxon>Methanobacteriati</taxon>
        <taxon>Methanobacteriota</taxon>
        <taxon>Stenosarchaea group</taxon>
        <taxon>Halobacteria</taxon>
        <taxon>Halobacteriales</taxon>
        <taxon>Haloarculaceae</taxon>
        <taxon>Halosimplex</taxon>
    </lineage>
</organism>
<feature type="region of interest" description="Disordered" evidence="1">
    <location>
        <begin position="288"/>
        <end position="307"/>
    </location>
</feature>
<dbReference type="Pfam" id="PF02894">
    <property type="entry name" value="GFO_IDH_MocA_C"/>
    <property type="match status" value="1"/>
</dbReference>
<evidence type="ECO:0000259" key="3">
    <source>
        <dbReference type="Pfam" id="PF02894"/>
    </source>
</evidence>
<accession>A0ABD5Y9S9</accession>
<dbReference type="PANTHER" id="PTHR43249">
    <property type="entry name" value="UDP-N-ACETYL-2-AMINO-2-DEOXY-D-GLUCURONATE OXIDASE"/>
    <property type="match status" value="1"/>
</dbReference>
<dbReference type="InterPro" id="IPR036291">
    <property type="entry name" value="NAD(P)-bd_dom_sf"/>
</dbReference>
<dbReference type="EMBL" id="JBHTAS010000001">
    <property type="protein sequence ID" value="MFC7142120.1"/>
    <property type="molecule type" value="Genomic_DNA"/>
</dbReference>
<dbReference type="Gene3D" id="3.30.360.10">
    <property type="entry name" value="Dihydrodipicolinate Reductase, domain 2"/>
    <property type="match status" value="1"/>
</dbReference>
<dbReference type="RefSeq" id="WP_274323194.1">
    <property type="nucleotide sequence ID" value="NZ_CP118158.1"/>
</dbReference>
<comment type="caution">
    <text evidence="4">The sequence shown here is derived from an EMBL/GenBank/DDBJ whole genome shotgun (WGS) entry which is preliminary data.</text>
</comment>
<dbReference type="GeneID" id="78822454"/>
<gene>
    <name evidence="4" type="ORF">ACFQMA_20070</name>
</gene>
<feature type="domain" description="Gfo/Idh/MocA-like oxidoreductase N-terminal" evidence="2">
    <location>
        <begin position="4"/>
        <end position="117"/>
    </location>
</feature>
<dbReference type="InterPro" id="IPR052515">
    <property type="entry name" value="Gfo/Idh/MocA_Oxidoreductase"/>
</dbReference>
<sequence>MTARIAIAGIGAVATMHAESIEDVDGAELVAGSCRTEERGREFADEYDCAWYADTESMLDGEDVDVLNICTPSGAHLGPALAAAERGVDVLCEKPLEITTDRIDEMVAAADEAGIRLGGIFNQRYNPVVRQLHGAAAEGRFGDLSVASAYVPWWRDDDYYDGAWQGTQELDGGGALMNQSIHGIDAIQWLASAAGADGDGGEERTDVNPVEEVFAYTDRRAHSDEIMEVEDTAVAVLRYRDGTLGQILGATSMYPGSLKRLQIAGRGGTAEILEDELVTWQFREARDDDPEVREEFGETDSGGGAADPMSIDYANHRRNIEDFLDARANDEPYMLDASEARKAVEIIEAIYESADSGEPVRID</sequence>
<dbReference type="InterPro" id="IPR004104">
    <property type="entry name" value="Gfo/Idh/MocA-like_OxRdtase_C"/>
</dbReference>
<evidence type="ECO:0000256" key="1">
    <source>
        <dbReference type="SAM" id="MobiDB-lite"/>
    </source>
</evidence>
<evidence type="ECO:0000313" key="4">
    <source>
        <dbReference type="EMBL" id="MFC7142120.1"/>
    </source>
</evidence>
<dbReference type="Gene3D" id="3.40.50.720">
    <property type="entry name" value="NAD(P)-binding Rossmann-like Domain"/>
    <property type="match status" value="1"/>
</dbReference>
<dbReference type="SUPFAM" id="SSF51735">
    <property type="entry name" value="NAD(P)-binding Rossmann-fold domains"/>
    <property type="match status" value="1"/>
</dbReference>
<protein>
    <submittedName>
        <fullName evidence="4">Gfo/Idh/MocA family protein</fullName>
    </submittedName>
</protein>
<dbReference type="Pfam" id="PF01408">
    <property type="entry name" value="GFO_IDH_MocA"/>
    <property type="match status" value="1"/>
</dbReference>
<dbReference type="PANTHER" id="PTHR43249:SF1">
    <property type="entry name" value="D-GLUCOSIDE 3-DEHYDROGENASE"/>
    <property type="match status" value="1"/>
</dbReference>
<evidence type="ECO:0000259" key="2">
    <source>
        <dbReference type="Pfam" id="PF01408"/>
    </source>
</evidence>
<dbReference type="SUPFAM" id="SSF55347">
    <property type="entry name" value="Glyceraldehyde-3-phosphate dehydrogenase-like, C-terminal domain"/>
    <property type="match status" value="1"/>
</dbReference>
<keyword evidence="5" id="KW-1185">Reference proteome</keyword>
<dbReference type="InterPro" id="IPR000683">
    <property type="entry name" value="Gfo/Idh/MocA-like_OxRdtase_N"/>
</dbReference>
<dbReference type="Proteomes" id="UP001596432">
    <property type="component" value="Unassembled WGS sequence"/>
</dbReference>
<dbReference type="AlphaFoldDB" id="A0ABD5Y9S9"/>
<name>A0ABD5Y9S9_9EURY</name>
<reference evidence="4 5" key="1">
    <citation type="journal article" date="2019" name="Int. J. Syst. Evol. Microbiol.">
        <title>The Global Catalogue of Microorganisms (GCM) 10K type strain sequencing project: providing services to taxonomists for standard genome sequencing and annotation.</title>
        <authorList>
            <consortium name="The Broad Institute Genomics Platform"/>
            <consortium name="The Broad Institute Genome Sequencing Center for Infectious Disease"/>
            <person name="Wu L."/>
            <person name="Ma J."/>
        </authorList>
    </citation>
    <scope>NUCLEOTIDE SEQUENCE [LARGE SCALE GENOMIC DNA]</scope>
    <source>
        <strain evidence="4 5">XZYJT29</strain>
    </source>
</reference>